<dbReference type="PROSITE" id="PS50850">
    <property type="entry name" value="MFS"/>
    <property type="match status" value="1"/>
</dbReference>
<feature type="domain" description="Major facilitator superfamily (MFS) profile" evidence="8">
    <location>
        <begin position="8"/>
        <end position="394"/>
    </location>
</feature>
<protein>
    <submittedName>
        <fullName evidence="9">MFS transporter</fullName>
    </submittedName>
</protein>
<feature type="transmembrane region" description="Helical" evidence="7">
    <location>
        <begin position="250"/>
        <end position="270"/>
    </location>
</feature>
<evidence type="ECO:0000256" key="1">
    <source>
        <dbReference type="ARBA" id="ARBA00004651"/>
    </source>
</evidence>
<proteinExistence type="predicted"/>
<dbReference type="Pfam" id="PF07690">
    <property type="entry name" value="MFS_1"/>
    <property type="match status" value="1"/>
</dbReference>
<dbReference type="InterPro" id="IPR001958">
    <property type="entry name" value="Tet-R_TetA/multi-R_MdtG-like"/>
</dbReference>
<keyword evidence="10" id="KW-1185">Reference proteome</keyword>
<feature type="transmembrane region" description="Helical" evidence="7">
    <location>
        <begin position="308"/>
        <end position="328"/>
    </location>
</feature>
<accession>A0A430AJ12</accession>
<dbReference type="InterPro" id="IPR011701">
    <property type="entry name" value="MFS"/>
</dbReference>
<dbReference type="SUPFAM" id="SSF103473">
    <property type="entry name" value="MFS general substrate transporter"/>
    <property type="match status" value="1"/>
</dbReference>
<dbReference type="GO" id="GO:0005886">
    <property type="term" value="C:plasma membrane"/>
    <property type="evidence" value="ECO:0007669"/>
    <property type="project" value="UniProtKB-SubCell"/>
</dbReference>
<feature type="transmembrane region" description="Helical" evidence="7">
    <location>
        <begin position="12"/>
        <end position="34"/>
    </location>
</feature>
<dbReference type="InterPro" id="IPR036259">
    <property type="entry name" value="MFS_trans_sf"/>
</dbReference>
<gene>
    <name evidence="9" type="ORF">CBF30_02265</name>
</gene>
<feature type="transmembrane region" description="Helical" evidence="7">
    <location>
        <begin position="46"/>
        <end position="66"/>
    </location>
</feature>
<feature type="transmembrane region" description="Helical" evidence="7">
    <location>
        <begin position="102"/>
        <end position="121"/>
    </location>
</feature>
<keyword evidence="2" id="KW-0813">Transport</keyword>
<keyword evidence="3" id="KW-1003">Cell membrane</keyword>
<evidence type="ECO:0000256" key="6">
    <source>
        <dbReference type="ARBA" id="ARBA00023136"/>
    </source>
</evidence>
<feature type="transmembrane region" description="Helical" evidence="7">
    <location>
        <begin position="370"/>
        <end position="390"/>
    </location>
</feature>
<keyword evidence="5 7" id="KW-1133">Transmembrane helix</keyword>
<dbReference type="AlphaFoldDB" id="A0A430AJ12"/>
<comment type="subcellular location">
    <subcellularLocation>
        <location evidence="1">Cell membrane</location>
        <topology evidence="1">Multi-pass membrane protein</topology>
    </subcellularLocation>
</comment>
<feature type="transmembrane region" description="Helical" evidence="7">
    <location>
        <begin position="133"/>
        <end position="154"/>
    </location>
</feature>
<feature type="transmembrane region" description="Helical" evidence="7">
    <location>
        <begin position="166"/>
        <end position="185"/>
    </location>
</feature>
<feature type="transmembrane region" description="Helical" evidence="7">
    <location>
        <begin position="78"/>
        <end position="96"/>
    </location>
</feature>
<evidence type="ECO:0000256" key="4">
    <source>
        <dbReference type="ARBA" id="ARBA00022692"/>
    </source>
</evidence>
<dbReference type="CDD" id="cd17391">
    <property type="entry name" value="MFS_MdtG_MDR_like"/>
    <property type="match status" value="1"/>
</dbReference>
<evidence type="ECO:0000313" key="10">
    <source>
        <dbReference type="Proteomes" id="UP000288669"/>
    </source>
</evidence>
<evidence type="ECO:0000256" key="7">
    <source>
        <dbReference type="SAM" id="Phobius"/>
    </source>
</evidence>
<organism evidence="9 10">
    <name type="scientific">Vagococcus entomophilus</name>
    <dbReference type="NCBI Taxonomy" id="1160095"/>
    <lineage>
        <taxon>Bacteria</taxon>
        <taxon>Bacillati</taxon>
        <taxon>Bacillota</taxon>
        <taxon>Bacilli</taxon>
        <taxon>Lactobacillales</taxon>
        <taxon>Enterococcaceae</taxon>
        <taxon>Vagococcus</taxon>
    </lineage>
</organism>
<evidence type="ECO:0000256" key="3">
    <source>
        <dbReference type="ARBA" id="ARBA00022475"/>
    </source>
</evidence>
<dbReference type="Proteomes" id="UP000288669">
    <property type="component" value="Unassembled WGS sequence"/>
</dbReference>
<keyword evidence="6 7" id="KW-0472">Membrane</keyword>
<dbReference type="RefSeq" id="WP_126822345.1">
    <property type="nucleotide sequence ID" value="NZ_JBHLWU010000001.1"/>
</dbReference>
<evidence type="ECO:0000313" key="9">
    <source>
        <dbReference type="EMBL" id="RSU08090.1"/>
    </source>
</evidence>
<dbReference type="OrthoDB" id="65739at2"/>
<dbReference type="PANTHER" id="PTHR43414">
    <property type="entry name" value="MULTIDRUG RESISTANCE PROTEIN MDTG"/>
    <property type="match status" value="1"/>
</dbReference>
<reference evidence="9 10" key="1">
    <citation type="submission" date="2017-05" db="EMBL/GenBank/DDBJ databases">
        <title>Vagococcus spp. assemblies.</title>
        <authorList>
            <person name="Gulvik C.A."/>
        </authorList>
    </citation>
    <scope>NUCLEOTIDE SEQUENCE [LARGE SCALE GENOMIC DNA]</scope>
    <source>
        <strain evidence="9 10">DSM 24756</strain>
    </source>
</reference>
<feature type="transmembrane region" description="Helical" evidence="7">
    <location>
        <begin position="282"/>
        <end position="302"/>
    </location>
</feature>
<evidence type="ECO:0000256" key="2">
    <source>
        <dbReference type="ARBA" id="ARBA00022448"/>
    </source>
</evidence>
<dbReference type="PRINTS" id="PR01035">
    <property type="entry name" value="TCRTETA"/>
</dbReference>
<dbReference type="Gene3D" id="1.20.1250.20">
    <property type="entry name" value="MFS general substrate transporter like domains"/>
    <property type="match status" value="2"/>
</dbReference>
<name>A0A430AJ12_9ENTE</name>
<comment type="caution">
    <text evidence="9">The sequence shown here is derived from an EMBL/GenBank/DDBJ whole genome shotgun (WGS) entry which is preliminary data.</text>
</comment>
<feature type="transmembrane region" description="Helical" evidence="7">
    <location>
        <begin position="340"/>
        <end position="358"/>
    </location>
</feature>
<dbReference type="InterPro" id="IPR020846">
    <property type="entry name" value="MFS_dom"/>
</dbReference>
<dbReference type="PANTHER" id="PTHR43414:SF6">
    <property type="entry name" value="MULTIDRUG RESISTANCE PROTEIN MDTG"/>
    <property type="match status" value="1"/>
</dbReference>
<dbReference type="GO" id="GO:0022857">
    <property type="term" value="F:transmembrane transporter activity"/>
    <property type="evidence" value="ECO:0007669"/>
    <property type="project" value="InterPro"/>
</dbReference>
<keyword evidence="4 7" id="KW-0812">Transmembrane</keyword>
<sequence>MKINWKKNLYITWIGCFLTGASISLVMPFIPIYVEQLGAPKNKIELYSGLAISLTALSAGIVAPIWGKLADQKGRKMMMIRAASGMTITMGALAFVPNVFYLLVFRLLNGVLAGYIPNATAMISSQVPREKSGWALGTLATGGVAGSLIGPLMGGVLAEAFGIKNVFLITSAMLLLTTILTIFFVKEDFLPVQKENMIDTKEIFKRMSRPGMILGLFVTTMILQVSITSISPILTLYIRELSGKSNGTLLISGIIVSCAGISAFISAPILGRIGDKIGNERILLGGLVVSLLCLFPMAFVQSTFQLGVLRFLLGFSTGALMPSINSIISKRTPREGISRVFSFNQMATNFGQVLGPLIGSSIASYSGYRFVFIGTACLVVLNIILSTINFRGLLQNKKS</sequence>
<feature type="transmembrane region" description="Helical" evidence="7">
    <location>
        <begin position="213"/>
        <end position="238"/>
    </location>
</feature>
<evidence type="ECO:0000256" key="5">
    <source>
        <dbReference type="ARBA" id="ARBA00022989"/>
    </source>
</evidence>
<dbReference type="EMBL" id="NGJZ01000001">
    <property type="protein sequence ID" value="RSU08090.1"/>
    <property type="molecule type" value="Genomic_DNA"/>
</dbReference>
<evidence type="ECO:0000259" key="8">
    <source>
        <dbReference type="PROSITE" id="PS50850"/>
    </source>
</evidence>